<gene>
    <name evidence="3" type="ORF">FJZ00_02260</name>
</gene>
<dbReference type="PANTHER" id="PTHR42776:SF27">
    <property type="entry name" value="DIPEPTIDYL PEPTIDASE FAMILY MEMBER 6"/>
    <property type="match status" value="1"/>
</dbReference>
<evidence type="ECO:0000313" key="3">
    <source>
        <dbReference type="EMBL" id="MBM3273949.1"/>
    </source>
</evidence>
<protein>
    <submittedName>
        <fullName evidence="3">S9 family peptidase</fullName>
    </submittedName>
</protein>
<feature type="domain" description="Peptidase S9 prolyl oligopeptidase catalytic" evidence="2">
    <location>
        <begin position="4"/>
        <end position="212"/>
    </location>
</feature>
<reference evidence="3 4" key="1">
    <citation type="submission" date="2019-03" db="EMBL/GenBank/DDBJ databases">
        <title>Lake Tanganyika Metagenome-Assembled Genomes (MAGs).</title>
        <authorList>
            <person name="Tran P."/>
        </authorList>
    </citation>
    <scope>NUCLEOTIDE SEQUENCE [LARGE SCALE GENOMIC DNA]</scope>
    <source>
        <strain evidence="3">K_DeepCast_65m_m2_236</strain>
    </source>
</reference>
<dbReference type="Proteomes" id="UP000703893">
    <property type="component" value="Unassembled WGS sequence"/>
</dbReference>
<evidence type="ECO:0000256" key="1">
    <source>
        <dbReference type="ARBA" id="ARBA00022801"/>
    </source>
</evidence>
<dbReference type="SUPFAM" id="SSF53474">
    <property type="entry name" value="alpha/beta-Hydrolases"/>
    <property type="match status" value="1"/>
</dbReference>
<dbReference type="Pfam" id="PF00326">
    <property type="entry name" value="Peptidase_S9"/>
    <property type="match status" value="1"/>
</dbReference>
<proteinExistence type="predicted"/>
<sequence length="213" mass="23821">VTNNFYHWFQVFTGAGFVVLAPNFRGSTGYGKAFQSLNQRDWGGASFRDMIAGADYLVESGWAHPRHLAVVGGSFGGFMALTAATQEPDRWAAIVDVFGPANLFTFIENTPAWWKPYLYDMVGHPERDRQQLEERSPVNFLDRAKAPMLVIQGAHDPRVTKGESDQVVERLRALGQEVDYLVFEDEGHGFSRTANEIRAAKAIVSFLDRHIGL</sequence>
<keyword evidence="1" id="KW-0378">Hydrolase</keyword>
<dbReference type="GO" id="GO:0004252">
    <property type="term" value="F:serine-type endopeptidase activity"/>
    <property type="evidence" value="ECO:0007669"/>
    <property type="project" value="InterPro"/>
</dbReference>
<evidence type="ECO:0000259" key="2">
    <source>
        <dbReference type="Pfam" id="PF00326"/>
    </source>
</evidence>
<dbReference type="EMBL" id="VGJX01000084">
    <property type="protein sequence ID" value="MBM3273949.1"/>
    <property type="molecule type" value="Genomic_DNA"/>
</dbReference>
<dbReference type="GO" id="GO:0006508">
    <property type="term" value="P:proteolysis"/>
    <property type="evidence" value="ECO:0007669"/>
    <property type="project" value="InterPro"/>
</dbReference>
<organism evidence="3 4">
    <name type="scientific">Candidatus Tanganyikabacteria bacterium</name>
    <dbReference type="NCBI Taxonomy" id="2961651"/>
    <lineage>
        <taxon>Bacteria</taxon>
        <taxon>Bacillati</taxon>
        <taxon>Candidatus Sericytochromatia</taxon>
        <taxon>Candidatus Tanganyikabacteria</taxon>
    </lineage>
</organism>
<dbReference type="InterPro" id="IPR029058">
    <property type="entry name" value="AB_hydrolase_fold"/>
</dbReference>
<dbReference type="AlphaFoldDB" id="A0A938BM62"/>
<comment type="caution">
    <text evidence="3">The sequence shown here is derived from an EMBL/GenBank/DDBJ whole genome shotgun (WGS) entry which is preliminary data.</text>
</comment>
<dbReference type="InterPro" id="IPR002470">
    <property type="entry name" value="Peptidase_S9A"/>
</dbReference>
<dbReference type="PANTHER" id="PTHR42776">
    <property type="entry name" value="SERINE PEPTIDASE S9 FAMILY MEMBER"/>
    <property type="match status" value="1"/>
</dbReference>
<feature type="non-terminal residue" evidence="3">
    <location>
        <position position="1"/>
    </location>
</feature>
<accession>A0A938BM62</accession>
<dbReference type="Gene3D" id="3.40.50.1820">
    <property type="entry name" value="alpha/beta hydrolase"/>
    <property type="match status" value="1"/>
</dbReference>
<dbReference type="PRINTS" id="PR00862">
    <property type="entry name" value="PROLIGOPTASE"/>
</dbReference>
<dbReference type="InterPro" id="IPR001375">
    <property type="entry name" value="Peptidase_S9_cat"/>
</dbReference>
<evidence type="ECO:0000313" key="4">
    <source>
        <dbReference type="Proteomes" id="UP000703893"/>
    </source>
</evidence>
<name>A0A938BM62_9BACT</name>